<comment type="caution">
    <text evidence="1">The sequence shown here is derived from an EMBL/GenBank/DDBJ whole genome shotgun (WGS) entry which is preliminary data.</text>
</comment>
<dbReference type="Proteomes" id="UP000272400">
    <property type="component" value="Unassembled WGS sequence"/>
</dbReference>
<dbReference type="EMBL" id="RJKE01000001">
    <property type="protein sequence ID" value="ROO89259.1"/>
    <property type="molecule type" value="Genomic_DNA"/>
</dbReference>
<accession>A0A3N1D718</accession>
<dbReference type="AlphaFoldDB" id="A0A3N1D718"/>
<dbReference type="OrthoDB" id="6293727at2"/>
<dbReference type="Pfam" id="PF14019">
    <property type="entry name" value="DUF4235"/>
    <property type="match status" value="1"/>
</dbReference>
<protein>
    <submittedName>
        <fullName evidence="1">Uncharacterized protein DUF4235</fullName>
    </submittedName>
</protein>
<organism evidence="1 2">
    <name type="scientific">Actinocorallia herbida</name>
    <dbReference type="NCBI Taxonomy" id="58109"/>
    <lineage>
        <taxon>Bacteria</taxon>
        <taxon>Bacillati</taxon>
        <taxon>Actinomycetota</taxon>
        <taxon>Actinomycetes</taxon>
        <taxon>Streptosporangiales</taxon>
        <taxon>Thermomonosporaceae</taxon>
        <taxon>Actinocorallia</taxon>
    </lineage>
</organism>
<keyword evidence="2" id="KW-1185">Reference proteome</keyword>
<reference evidence="1 2" key="1">
    <citation type="submission" date="2018-11" db="EMBL/GenBank/DDBJ databases">
        <title>Sequencing the genomes of 1000 actinobacteria strains.</title>
        <authorList>
            <person name="Klenk H.-P."/>
        </authorList>
    </citation>
    <scope>NUCLEOTIDE SEQUENCE [LARGE SCALE GENOMIC DNA]</scope>
    <source>
        <strain evidence="1 2">DSM 44254</strain>
    </source>
</reference>
<name>A0A3N1D718_9ACTN</name>
<dbReference type="InterPro" id="IPR025329">
    <property type="entry name" value="DUF4235"/>
</dbReference>
<sequence length="101" mass="10837">MAQKPDVGWKIFAGITGMAGGLAARKSLELIWRKGTGRKPPVNPESPDVGLAEALGWAVLIGVGMEVTRVLVTRLAVRQWEHTTGALPAHLAKLKDELTND</sequence>
<proteinExistence type="predicted"/>
<gene>
    <name evidence="1" type="ORF">EDD29_6946</name>
</gene>
<dbReference type="RefSeq" id="WP_123668389.1">
    <property type="nucleotide sequence ID" value="NZ_RJKE01000001.1"/>
</dbReference>
<evidence type="ECO:0000313" key="1">
    <source>
        <dbReference type="EMBL" id="ROO89259.1"/>
    </source>
</evidence>
<evidence type="ECO:0000313" key="2">
    <source>
        <dbReference type="Proteomes" id="UP000272400"/>
    </source>
</evidence>